<feature type="domain" description="Heme haloperoxidase family profile" evidence="9">
    <location>
        <begin position="37"/>
        <end position="246"/>
    </location>
</feature>
<evidence type="ECO:0000313" key="10">
    <source>
        <dbReference type="EMBL" id="KJX94749.1"/>
    </source>
</evidence>
<keyword evidence="6" id="KW-0408">Iron</keyword>
<evidence type="ECO:0000256" key="8">
    <source>
        <dbReference type="SAM" id="SignalP"/>
    </source>
</evidence>
<dbReference type="Gene3D" id="1.10.489.10">
    <property type="entry name" value="Chloroperoxidase-like"/>
    <property type="match status" value="1"/>
</dbReference>
<dbReference type="OrthoDB" id="407298at2759"/>
<dbReference type="SUPFAM" id="SSF47571">
    <property type="entry name" value="Cloroperoxidase"/>
    <property type="match status" value="1"/>
</dbReference>
<evidence type="ECO:0000256" key="3">
    <source>
        <dbReference type="ARBA" id="ARBA00022617"/>
    </source>
</evidence>
<evidence type="ECO:0000256" key="5">
    <source>
        <dbReference type="ARBA" id="ARBA00023002"/>
    </source>
</evidence>
<keyword evidence="4" id="KW-0479">Metal-binding</keyword>
<evidence type="ECO:0000259" key="9">
    <source>
        <dbReference type="PROSITE" id="PS51405"/>
    </source>
</evidence>
<evidence type="ECO:0000256" key="4">
    <source>
        <dbReference type="ARBA" id="ARBA00022723"/>
    </source>
</evidence>
<dbReference type="GO" id="GO:0004601">
    <property type="term" value="F:peroxidase activity"/>
    <property type="evidence" value="ECO:0007669"/>
    <property type="project" value="UniProtKB-KW"/>
</dbReference>
<keyword evidence="11" id="KW-1185">Reference proteome</keyword>
<dbReference type="Proteomes" id="UP000033647">
    <property type="component" value="Unassembled WGS sequence"/>
</dbReference>
<evidence type="ECO:0000256" key="7">
    <source>
        <dbReference type="ARBA" id="ARBA00025795"/>
    </source>
</evidence>
<dbReference type="PROSITE" id="PS51405">
    <property type="entry name" value="HEME_HALOPEROXIDASE"/>
    <property type="match status" value="1"/>
</dbReference>
<comment type="cofactor">
    <cofactor evidence="1">
        <name>heme b</name>
        <dbReference type="ChEBI" id="CHEBI:60344"/>
    </cofactor>
</comment>
<keyword evidence="5" id="KW-0560">Oxidoreductase</keyword>
<dbReference type="GO" id="GO:0046872">
    <property type="term" value="F:metal ion binding"/>
    <property type="evidence" value="ECO:0007669"/>
    <property type="project" value="UniProtKB-KW"/>
</dbReference>
<feature type="signal peptide" evidence="8">
    <location>
        <begin position="1"/>
        <end position="17"/>
    </location>
</feature>
<evidence type="ECO:0000256" key="1">
    <source>
        <dbReference type="ARBA" id="ARBA00001970"/>
    </source>
</evidence>
<dbReference type="InterPro" id="IPR036851">
    <property type="entry name" value="Chloroperoxidase-like_sf"/>
</dbReference>
<keyword evidence="2" id="KW-0575">Peroxidase</keyword>
<dbReference type="STRING" id="1047168.A0A0F4GBM4"/>
<feature type="chain" id="PRO_5002468567" description="Heme haloperoxidase family profile domain-containing protein" evidence="8">
    <location>
        <begin position="18"/>
        <end position="297"/>
    </location>
</feature>
<dbReference type="PANTHER" id="PTHR33577:SF9">
    <property type="entry name" value="PEROXIDASE STCC"/>
    <property type="match status" value="1"/>
</dbReference>
<name>A0A0F4GBM4_9PEZI</name>
<dbReference type="InterPro" id="IPR000028">
    <property type="entry name" value="Chloroperoxidase"/>
</dbReference>
<accession>A0A0F4GBM4</accession>
<dbReference type="EMBL" id="LAFY01004118">
    <property type="protein sequence ID" value="KJX94749.1"/>
    <property type="molecule type" value="Genomic_DNA"/>
</dbReference>
<comment type="caution">
    <text evidence="10">The sequence shown here is derived from an EMBL/GenBank/DDBJ whole genome shotgun (WGS) entry which is preliminary data.</text>
</comment>
<evidence type="ECO:0000313" key="11">
    <source>
        <dbReference type="Proteomes" id="UP000033647"/>
    </source>
</evidence>
<protein>
    <recommendedName>
        <fullName evidence="9">Heme haloperoxidase family profile domain-containing protein</fullName>
    </recommendedName>
</protein>
<comment type="similarity">
    <text evidence="7">Belongs to the chloroperoxidase family.</text>
</comment>
<dbReference type="AlphaFoldDB" id="A0A0F4GBM4"/>
<organism evidence="10 11">
    <name type="scientific">Zymoseptoria brevis</name>
    <dbReference type="NCBI Taxonomy" id="1047168"/>
    <lineage>
        <taxon>Eukaryota</taxon>
        <taxon>Fungi</taxon>
        <taxon>Dikarya</taxon>
        <taxon>Ascomycota</taxon>
        <taxon>Pezizomycotina</taxon>
        <taxon>Dothideomycetes</taxon>
        <taxon>Dothideomycetidae</taxon>
        <taxon>Mycosphaerellales</taxon>
        <taxon>Mycosphaerellaceae</taxon>
        <taxon>Zymoseptoria</taxon>
    </lineage>
</organism>
<evidence type="ECO:0000256" key="2">
    <source>
        <dbReference type="ARBA" id="ARBA00022559"/>
    </source>
</evidence>
<keyword evidence="3" id="KW-0349">Heme</keyword>
<reference evidence="10 11" key="1">
    <citation type="submission" date="2015-03" db="EMBL/GenBank/DDBJ databases">
        <title>RNA-seq based gene annotation and comparative genomics of four Zymoseptoria species reveal species-specific pathogenicity related genes and transposable element activity.</title>
        <authorList>
            <person name="Grandaubert J."/>
            <person name="Bhattacharyya A."/>
            <person name="Stukenbrock E.H."/>
        </authorList>
    </citation>
    <scope>NUCLEOTIDE SEQUENCE [LARGE SCALE GENOMIC DNA]</scope>
    <source>
        <strain evidence="10 11">Zb18110</strain>
    </source>
</reference>
<proteinExistence type="inferred from homology"/>
<gene>
    <name evidence="10" type="ORF">TI39_contig4159g00011</name>
</gene>
<dbReference type="Pfam" id="PF01328">
    <property type="entry name" value="Peroxidase_2"/>
    <property type="match status" value="1"/>
</dbReference>
<sequence length="297" mass="32013">MVLTWTAVSLFAAAASAQLNIPSLLFGLGPAPDSDVRWQDWRKPGPNDVRSPCPGLNALANHGFLHRDGRNMTIPHLVKGLAAGLNVGPDFTIAIGGVGLSSSPNPLGGSFDLNDLDQHNFPIEHDASLSRKDAFFGNDYSYYDPFFQDVISFFPSGKTDIPGAAKAIANRTDDSEATNPEFVYGAREFILRYGETSLYLQTMGGSDTDGVANVDYVRSLFEKERLPYALGWRPRKEPITLNSLGLMIFELFGANPNAAPEGVRITQDSYKNLFQVLAGGSNALNNVTQGLAAAVGL</sequence>
<keyword evidence="8" id="KW-0732">Signal</keyword>
<dbReference type="PANTHER" id="PTHR33577">
    <property type="entry name" value="STERIGMATOCYSTIN BIOSYNTHESIS PEROXIDASE STCC-RELATED"/>
    <property type="match status" value="1"/>
</dbReference>
<evidence type="ECO:0000256" key="6">
    <source>
        <dbReference type="ARBA" id="ARBA00023004"/>
    </source>
</evidence>